<comment type="caution">
    <text evidence="6">The sequence shown here is derived from an EMBL/GenBank/DDBJ whole genome shotgun (WGS) entry which is preliminary data.</text>
</comment>
<dbReference type="FunFam" id="3.40.190.290:FF:000001">
    <property type="entry name" value="Transcriptional regulator, LysR family"/>
    <property type="match status" value="1"/>
</dbReference>
<dbReference type="FunFam" id="1.10.10.10:FF:000001">
    <property type="entry name" value="LysR family transcriptional regulator"/>
    <property type="match status" value="1"/>
</dbReference>
<reference evidence="6 7" key="1">
    <citation type="submission" date="2019-06" db="EMBL/GenBank/DDBJ databases">
        <title>Whole genome shotgun sequence of Acetobacter orleanensis NBRC 13752.</title>
        <authorList>
            <person name="Hosoyama A."/>
            <person name="Uohara A."/>
            <person name="Ohji S."/>
            <person name="Ichikawa N."/>
        </authorList>
    </citation>
    <scope>NUCLEOTIDE SEQUENCE [LARGE SCALE GENOMIC DNA]</scope>
    <source>
        <strain evidence="6 7">NBRC 13752</strain>
    </source>
</reference>
<evidence type="ECO:0000256" key="3">
    <source>
        <dbReference type="ARBA" id="ARBA00023125"/>
    </source>
</evidence>
<organism evidence="6 7">
    <name type="scientific">Acetobacter orleanensis</name>
    <dbReference type="NCBI Taxonomy" id="104099"/>
    <lineage>
        <taxon>Bacteria</taxon>
        <taxon>Pseudomonadati</taxon>
        <taxon>Pseudomonadota</taxon>
        <taxon>Alphaproteobacteria</taxon>
        <taxon>Acetobacterales</taxon>
        <taxon>Acetobacteraceae</taxon>
        <taxon>Acetobacter</taxon>
    </lineage>
</organism>
<evidence type="ECO:0000256" key="4">
    <source>
        <dbReference type="ARBA" id="ARBA00023163"/>
    </source>
</evidence>
<gene>
    <name evidence="6" type="ORF">AOR01nite_19060</name>
</gene>
<evidence type="ECO:0000313" key="6">
    <source>
        <dbReference type="EMBL" id="GEB83429.1"/>
    </source>
</evidence>
<evidence type="ECO:0000259" key="5">
    <source>
        <dbReference type="PROSITE" id="PS50931"/>
    </source>
</evidence>
<dbReference type="AlphaFoldDB" id="A0A4Y3TPN6"/>
<evidence type="ECO:0000256" key="1">
    <source>
        <dbReference type="ARBA" id="ARBA00009437"/>
    </source>
</evidence>
<dbReference type="InterPro" id="IPR058163">
    <property type="entry name" value="LysR-type_TF_proteobact-type"/>
</dbReference>
<dbReference type="SUPFAM" id="SSF46785">
    <property type="entry name" value="Winged helix' DNA-binding domain"/>
    <property type="match status" value="1"/>
</dbReference>
<dbReference type="InterPro" id="IPR036388">
    <property type="entry name" value="WH-like_DNA-bd_sf"/>
</dbReference>
<dbReference type="InterPro" id="IPR005119">
    <property type="entry name" value="LysR_subst-bd"/>
</dbReference>
<keyword evidence="4" id="KW-0804">Transcription</keyword>
<keyword evidence="7" id="KW-1185">Reference proteome</keyword>
<comment type="similarity">
    <text evidence="1">Belongs to the LysR transcriptional regulatory family.</text>
</comment>
<dbReference type="GO" id="GO:0006351">
    <property type="term" value="P:DNA-templated transcription"/>
    <property type="evidence" value="ECO:0007669"/>
    <property type="project" value="TreeGrafter"/>
</dbReference>
<dbReference type="PRINTS" id="PR00039">
    <property type="entry name" value="HTHLYSR"/>
</dbReference>
<dbReference type="PANTHER" id="PTHR30537">
    <property type="entry name" value="HTH-TYPE TRANSCRIPTIONAL REGULATOR"/>
    <property type="match status" value="1"/>
</dbReference>
<dbReference type="PANTHER" id="PTHR30537:SF5">
    <property type="entry name" value="HTH-TYPE TRANSCRIPTIONAL ACTIVATOR TTDR-RELATED"/>
    <property type="match status" value="1"/>
</dbReference>
<dbReference type="GO" id="GO:0003700">
    <property type="term" value="F:DNA-binding transcription factor activity"/>
    <property type="evidence" value="ECO:0007669"/>
    <property type="project" value="InterPro"/>
</dbReference>
<dbReference type="SUPFAM" id="SSF53850">
    <property type="entry name" value="Periplasmic binding protein-like II"/>
    <property type="match status" value="1"/>
</dbReference>
<dbReference type="Gene3D" id="3.40.190.290">
    <property type="match status" value="1"/>
</dbReference>
<dbReference type="InterPro" id="IPR000847">
    <property type="entry name" value="LysR_HTH_N"/>
</dbReference>
<dbReference type="GO" id="GO:0043565">
    <property type="term" value="F:sequence-specific DNA binding"/>
    <property type="evidence" value="ECO:0007669"/>
    <property type="project" value="TreeGrafter"/>
</dbReference>
<dbReference type="STRING" id="104099.AD949_09915"/>
<dbReference type="Gene3D" id="1.10.10.10">
    <property type="entry name" value="Winged helix-like DNA-binding domain superfamily/Winged helix DNA-binding domain"/>
    <property type="match status" value="1"/>
</dbReference>
<dbReference type="InterPro" id="IPR036390">
    <property type="entry name" value="WH_DNA-bd_sf"/>
</dbReference>
<proteinExistence type="inferred from homology"/>
<evidence type="ECO:0000256" key="2">
    <source>
        <dbReference type="ARBA" id="ARBA00023015"/>
    </source>
</evidence>
<feature type="domain" description="HTH lysR-type" evidence="5">
    <location>
        <begin position="19"/>
        <end position="76"/>
    </location>
</feature>
<evidence type="ECO:0000313" key="7">
    <source>
        <dbReference type="Proteomes" id="UP000317617"/>
    </source>
</evidence>
<dbReference type="EMBL" id="BJMU01000011">
    <property type="protein sequence ID" value="GEB83429.1"/>
    <property type="molecule type" value="Genomic_DNA"/>
</dbReference>
<name>A0A4Y3TPN6_9PROT</name>
<accession>A0A4Y3TPN6</accession>
<keyword evidence="2" id="KW-0805">Transcription regulation</keyword>
<dbReference type="Pfam" id="PF00126">
    <property type="entry name" value="HTH_1"/>
    <property type="match status" value="1"/>
</dbReference>
<dbReference type="Pfam" id="PF03466">
    <property type="entry name" value="LysR_substrate"/>
    <property type="match status" value="1"/>
</dbReference>
<keyword evidence="3" id="KW-0238">DNA-binding</keyword>
<sequence>MPNRSVWADFITCECFMLDRITSMQVFVKVVTTGSFTGAGRALSLSQTMVTKHINALETRLGSTLFHRSTRKLSLTEAGRLFLDGCQKILPELEEIEQTVTEQRREPRGRLRLNAPVSFAIRYVAPLLPEFSRLHPLVTVELGVNDRTVDLIEEGWDLTLRIRALSPSSLRVRKLADIRMVVCAAPAYLERAGTPTTLEELSQHACLSYTLGEATSSASRWSFGKQGEHVINISGPLCANNGDVLREAAIAGQGLVYQPTFIVADALKAGSLQAVTLDVPPTLGPPLHAVYAPGLTTPLKVRAMIDFLAARYGPVPPWDEEMP</sequence>
<protein>
    <submittedName>
        <fullName evidence="6">Transcriptional regulator</fullName>
    </submittedName>
</protein>
<dbReference type="PROSITE" id="PS50931">
    <property type="entry name" value="HTH_LYSR"/>
    <property type="match status" value="1"/>
</dbReference>
<dbReference type="Proteomes" id="UP000317617">
    <property type="component" value="Unassembled WGS sequence"/>
</dbReference>
<dbReference type="CDD" id="cd08422">
    <property type="entry name" value="PBP2_CrgA_like"/>
    <property type="match status" value="1"/>
</dbReference>